<organism evidence="2 3">
    <name type="scientific">Hepatospora eriocheir</name>
    <dbReference type="NCBI Taxonomy" id="1081669"/>
    <lineage>
        <taxon>Eukaryota</taxon>
        <taxon>Fungi</taxon>
        <taxon>Fungi incertae sedis</taxon>
        <taxon>Microsporidia</taxon>
        <taxon>Hepatosporidae</taxon>
        <taxon>Hepatospora</taxon>
    </lineage>
</organism>
<accession>A0A1X0QF83</accession>
<gene>
    <name evidence="2" type="ORF">A0H76_2497</name>
</gene>
<dbReference type="EMBL" id="LTAI01000686">
    <property type="protein sequence ID" value="ORD98436.1"/>
    <property type="molecule type" value="Genomic_DNA"/>
</dbReference>
<reference evidence="2 3" key="1">
    <citation type="journal article" date="2017" name="Environ. Microbiol.">
        <title>Decay of the glycolytic pathway and adaptation to intranuclear parasitism within Enterocytozoonidae microsporidia.</title>
        <authorList>
            <person name="Wiredu Boakye D."/>
            <person name="Jaroenlak P."/>
            <person name="Prachumwat A."/>
            <person name="Williams T.A."/>
            <person name="Bateman K.S."/>
            <person name="Itsathitphaisarn O."/>
            <person name="Sritunyalucksana K."/>
            <person name="Paszkiewicz K.H."/>
            <person name="Moore K.A."/>
            <person name="Stentiford G.D."/>
            <person name="Williams B.A."/>
        </authorList>
    </citation>
    <scope>NUCLEOTIDE SEQUENCE [LARGE SCALE GENOMIC DNA]</scope>
    <source>
        <strain evidence="3">canceri</strain>
    </source>
</reference>
<feature type="transmembrane region" description="Helical" evidence="1">
    <location>
        <begin position="27"/>
        <end position="43"/>
    </location>
</feature>
<protein>
    <submittedName>
        <fullName evidence="2">Uncharacterized protein</fullName>
    </submittedName>
</protein>
<sequence length="97" mass="11564">MSLKACFKCFIHEGDIFVYLKITDWDIFNLISFTILFILSSYVKFVRDILVNVILSVFYSIILSLFISIFYYEKDDFINRLKQLLLDKDVSKNNEKN</sequence>
<feature type="transmembrane region" description="Helical" evidence="1">
    <location>
        <begin position="49"/>
        <end position="72"/>
    </location>
</feature>
<dbReference type="VEuPathDB" id="MicrosporidiaDB:A0H76_2497"/>
<evidence type="ECO:0000256" key="1">
    <source>
        <dbReference type="SAM" id="Phobius"/>
    </source>
</evidence>
<dbReference type="AlphaFoldDB" id="A0A1X0QF83"/>
<evidence type="ECO:0000313" key="2">
    <source>
        <dbReference type="EMBL" id="ORD98436.1"/>
    </source>
</evidence>
<keyword evidence="1" id="KW-0472">Membrane</keyword>
<evidence type="ECO:0000313" key="3">
    <source>
        <dbReference type="Proteomes" id="UP000192501"/>
    </source>
</evidence>
<comment type="caution">
    <text evidence="2">The sequence shown here is derived from an EMBL/GenBank/DDBJ whole genome shotgun (WGS) entry which is preliminary data.</text>
</comment>
<name>A0A1X0QF83_9MICR</name>
<dbReference type="Proteomes" id="UP000192501">
    <property type="component" value="Unassembled WGS sequence"/>
</dbReference>
<keyword evidence="1" id="KW-0812">Transmembrane</keyword>
<proteinExistence type="predicted"/>
<keyword evidence="1" id="KW-1133">Transmembrane helix</keyword>